<gene>
    <name evidence="2" type="ORF">SAMN05421813_1339</name>
</gene>
<dbReference type="AlphaFoldDB" id="A0A1G9XW16"/>
<organism evidence="2 3">
    <name type="scientific">Daejeonella rubra</name>
    <dbReference type="NCBI Taxonomy" id="990371"/>
    <lineage>
        <taxon>Bacteria</taxon>
        <taxon>Pseudomonadati</taxon>
        <taxon>Bacteroidota</taxon>
        <taxon>Sphingobacteriia</taxon>
        <taxon>Sphingobacteriales</taxon>
        <taxon>Sphingobacteriaceae</taxon>
        <taxon>Daejeonella</taxon>
    </lineage>
</organism>
<evidence type="ECO:0000313" key="3">
    <source>
        <dbReference type="Proteomes" id="UP000199226"/>
    </source>
</evidence>
<keyword evidence="1" id="KW-0472">Membrane</keyword>
<keyword evidence="3" id="KW-1185">Reference proteome</keyword>
<reference evidence="3" key="1">
    <citation type="submission" date="2016-10" db="EMBL/GenBank/DDBJ databases">
        <authorList>
            <person name="Varghese N."/>
            <person name="Submissions S."/>
        </authorList>
    </citation>
    <scope>NUCLEOTIDE SEQUENCE [LARGE SCALE GENOMIC DNA]</scope>
    <source>
        <strain evidence="3">DSM 24536</strain>
    </source>
</reference>
<protein>
    <submittedName>
        <fullName evidence="2">Uncharacterized protein</fullName>
    </submittedName>
</protein>
<dbReference type="STRING" id="990371.SAMN05421813_1339"/>
<sequence length="58" mass="6531">MIQLVILNFIIFAYVGPGLGGGFIAAIIGILISIFLALFAILWYPFKKLLEKFKKKEE</sequence>
<dbReference type="Proteomes" id="UP000199226">
    <property type="component" value="Unassembled WGS sequence"/>
</dbReference>
<feature type="transmembrane region" description="Helical" evidence="1">
    <location>
        <begin position="23"/>
        <end position="46"/>
    </location>
</feature>
<evidence type="ECO:0000256" key="1">
    <source>
        <dbReference type="SAM" id="Phobius"/>
    </source>
</evidence>
<proteinExistence type="predicted"/>
<accession>A0A1G9XW16</accession>
<keyword evidence="1" id="KW-1133">Transmembrane helix</keyword>
<name>A0A1G9XW16_9SPHI</name>
<dbReference type="RefSeq" id="WP_176767728.1">
    <property type="nucleotide sequence ID" value="NZ_FNHH01000033.1"/>
</dbReference>
<evidence type="ECO:0000313" key="2">
    <source>
        <dbReference type="EMBL" id="SDN00988.1"/>
    </source>
</evidence>
<keyword evidence="1" id="KW-0812">Transmembrane</keyword>
<dbReference type="EMBL" id="FNHH01000033">
    <property type="protein sequence ID" value="SDN00988.1"/>
    <property type="molecule type" value="Genomic_DNA"/>
</dbReference>